<keyword evidence="1" id="KW-0812">Transmembrane</keyword>
<dbReference type="EMBL" id="UGRI01000001">
    <property type="protein sequence ID" value="SUA24829.1"/>
    <property type="molecule type" value="Genomic_DNA"/>
</dbReference>
<keyword evidence="1" id="KW-0472">Membrane</keyword>
<keyword evidence="2" id="KW-0012">Acyltransferase</keyword>
<dbReference type="EC" id="6.2.1.3" evidence="2"/>
<reference evidence="2" key="1">
    <citation type="submission" date="2018-06" db="EMBL/GenBank/DDBJ databases">
        <authorList>
            <consortium name="Pathogen Informatics"/>
            <person name="Doyle S."/>
        </authorList>
    </citation>
    <scope>NUCLEOTIDE SEQUENCE [LARGE SCALE GENOMIC DNA]</scope>
    <source>
        <strain evidence="2">NCTC11421</strain>
    </source>
</reference>
<keyword evidence="1" id="KW-1133">Transmembrane helix</keyword>
<name>A0A378W0B6_NEIGO</name>
<feature type="transmembrane region" description="Helical" evidence="1">
    <location>
        <begin position="28"/>
        <end position="48"/>
    </location>
</feature>
<keyword evidence="2" id="KW-0436">Ligase</keyword>
<dbReference type="AlphaFoldDB" id="A0A378W0B6"/>
<accession>A0A378W0B6</accession>
<sequence>MISYSLYLWHWPILAFMRYIGPDNLPPYSPAAAIVLTLAFSLISYHCIEKPFKNGKARSHNPFYGFMPCLCSFWARARFSR</sequence>
<organism evidence="2">
    <name type="scientific">Neisseria gonorrhoeae</name>
    <dbReference type="NCBI Taxonomy" id="485"/>
    <lineage>
        <taxon>Bacteria</taxon>
        <taxon>Pseudomonadati</taxon>
        <taxon>Pseudomonadota</taxon>
        <taxon>Betaproteobacteria</taxon>
        <taxon>Neisseriales</taxon>
        <taxon>Neisseriaceae</taxon>
        <taxon>Neisseria</taxon>
    </lineage>
</organism>
<proteinExistence type="predicted"/>
<dbReference type="EC" id="2.3.1.-" evidence="2"/>
<evidence type="ECO:0000256" key="1">
    <source>
        <dbReference type="SAM" id="Phobius"/>
    </source>
</evidence>
<protein>
    <submittedName>
        <fullName evidence="2">Putative LipO-oligosaccharide acyltransferase</fullName>
        <ecNumber evidence="2">2.3.1.-</ecNumber>
        <ecNumber evidence="2">6.2.1.3</ecNumber>
    </submittedName>
</protein>
<dbReference type="GO" id="GO:0004467">
    <property type="term" value="F:long-chain fatty acid-CoA ligase activity"/>
    <property type="evidence" value="ECO:0007669"/>
    <property type="project" value="UniProtKB-EC"/>
</dbReference>
<keyword evidence="2" id="KW-0808">Transferase</keyword>
<evidence type="ECO:0000313" key="2">
    <source>
        <dbReference type="EMBL" id="SUA24829.1"/>
    </source>
</evidence>
<dbReference type="GO" id="GO:0016746">
    <property type="term" value="F:acyltransferase activity"/>
    <property type="evidence" value="ECO:0007669"/>
    <property type="project" value="UniProtKB-KW"/>
</dbReference>
<gene>
    <name evidence="2" type="primary">oatA</name>
    <name evidence="2" type="ORF">NCTC11421_02835</name>
</gene>